<evidence type="ECO:0000313" key="1">
    <source>
        <dbReference type="EMBL" id="RUP47831.1"/>
    </source>
</evidence>
<keyword evidence="2" id="KW-1185">Reference proteome</keyword>
<reference evidence="1 2" key="1">
    <citation type="journal article" date="2018" name="New Phytol.">
        <title>Phylogenomics of Endogonaceae and evolution of mycorrhizas within Mucoromycota.</title>
        <authorList>
            <person name="Chang Y."/>
            <person name="Desiro A."/>
            <person name="Na H."/>
            <person name="Sandor L."/>
            <person name="Lipzen A."/>
            <person name="Clum A."/>
            <person name="Barry K."/>
            <person name="Grigoriev I.V."/>
            <person name="Martin F.M."/>
            <person name="Stajich J.E."/>
            <person name="Smith M.E."/>
            <person name="Bonito G."/>
            <person name="Spatafora J.W."/>
        </authorList>
    </citation>
    <scope>NUCLEOTIDE SEQUENCE [LARGE SCALE GENOMIC DNA]</scope>
    <source>
        <strain evidence="1 2">GMNB39</strain>
    </source>
</reference>
<comment type="caution">
    <text evidence="1">The sequence shown here is derived from an EMBL/GenBank/DDBJ whole genome shotgun (WGS) entry which is preliminary data.</text>
</comment>
<evidence type="ECO:0000313" key="2">
    <source>
        <dbReference type="Proteomes" id="UP000268093"/>
    </source>
</evidence>
<dbReference type="EMBL" id="RBNI01004059">
    <property type="protein sequence ID" value="RUP47831.1"/>
    <property type="molecule type" value="Genomic_DNA"/>
</dbReference>
<protein>
    <submittedName>
        <fullName evidence="1">Uncharacterized protein</fullName>
    </submittedName>
</protein>
<gene>
    <name evidence="1" type="ORF">BC936DRAFT_145284</name>
</gene>
<organism evidence="1 2">
    <name type="scientific">Jimgerdemannia flammicorona</name>
    <dbReference type="NCBI Taxonomy" id="994334"/>
    <lineage>
        <taxon>Eukaryota</taxon>
        <taxon>Fungi</taxon>
        <taxon>Fungi incertae sedis</taxon>
        <taxon>Mucoromycota</taxon>
        <taxon>Mucoromycotina</taxon>
        <taxon>Endogonomycetes</taxon>
        <taxon>Endogonales</taxon>
        <taxon>Endogonaceae</taxon>
        <taxon>Jimgerdemannia</taxon>
    </lineage>
</organism>
<proteinExistence type="predicted"/>
<dbReference type="Proteomes" id="UP000268093">
    <property type="component" value="Unassembled WGS sequence"/>
</dbReference>
<accession>A0A433DAL7</accession>
<dbReference type="AlphaFoldDB" id="A0A433DAL7"/>
<name>A0A433DAL7_9FUNG</name>
<sequence>MFPKVRRWPQFLVTMAPKYALSLVEHFYGHLNWGSDHFNSSTSHIAWALPKSGQDSLQEVDKAVSSNWRGGGVVT</sequence>